<proteinExistence type="inferred from homology"/>
<dbReference type="InterPro" id="IPR036477">
    <property type="entry name" value="Formyl_transf_N_sf"/>
</dbReference>
<dbReference type="CDD" id="cd08646">
    <property type="entry name" value="FMT_core_Met-tRNA-FMT_N"/>
    <property type="match status" value="1"/>
</dbReference>
<dbReference type="GO" id="GO:0005829">
    <property type="term" value="C:cytosol"/>
    <property type="evidence" value="ECO:0007669"/>
    <property type="project" value="TreeGrafter"/>
</dbReference>
<dbReference type="InterPro" id="IPR005793">
    <property type="entry name" value="Formyl_trans_C"/>
</dbReference>
<evidence type="ECO:0000259" key="7">
    <source>
        <dbReference type="Pfam" id="PF02911"/>
    </source>
</evidence>
<evidence type="ECO:0000313" key="8">
    <source>
        <dbReference type="EMBL" id="OCL99626.1"/>
    </source>
</evidence>
<dbReference type="InterPro" id="IPR002376">
    <property type="entry name" value="Formyl_transf_N"/>
</dbReference>
<keyword evidence="3 5" id="KW-0808">Transferase</keyword>
<feature type="binding site" evidence="5">
    <location>
        <begin position="113"/>
        <end position="116"/>
    </location>
    <ligand>
        <name>(6S)-5,6,7,8-tetrahydrofolate</name>
        <dbReference type="ChEBI" id="CHEBI:57453"/>
    </ligand>
</feature>
<feature type="domain" description="Formyl transferase N-terminal" evidence="6">
    <location>
        <begin position="2"/>
        <end position="152"/>
    </location>
</feature>
<gene>
    <name evidence="5 8" type="primary">fmt</name>
    <name evidence="8" type="ORF">AAX29_00671</name>
</gene>
<dbReference type="PANTHER" id="PTHR11138:SF5">
    <property type="entry name" value="METHIONYL-TRNA FORMYLTRANSFERASE, MITOCHONDRIAL"/>
    <property type="match status" value="1"/>
</dbReference>
<feature type="domain" description="Formyl transferase C-terminal" evidence="7">
    <location>
        <begin position="205"/>
        <end position="298"/>
    </location>
</feature>
<sequence>MKRIVFMGTPSYASKILEELLKNNDKYEVVGIFTQEDKPVGRKQILTPPHIKQYCLDNKLDIPILQPKKLKDNLVAYISIKELEPDFIIVAAYGQILPKEILAIAPCINLHASILPKYRGASPIQEGILNDDKYLGVTSMFMEEGLDCGDILGFSYLKNQKDLYVSEAFEKLSIIAANLTIITLDNYDKLSPIKQNSSKTSYCKKIKKDNGEVNFSCAKDLFLKYKAYSFWPQIFLSSGLKLKEIELIEENSQNIEGEILDINSDNIIVGCKKGSIKIKTLQAPSKNTISSVDYIKGQRLKIKDILK</sequence>
<evidence type="ECO:0000256" key="1">
    <source>
        <dbReference type="ARBA" id="ARBA00010699"/>
    </source>
</evidence>
<evidence type="ECO:0000256" key="5">
    <source>
        <dbReference type="HAMAP-Rule" id="MF_00182"/>
    </source>
</evidence>
<dbReference type="AlphaFoldDB" id="A0A1C0B7Q1"/>
<dbReference type="RefSeq" id="WP_257122327.1">
    <property type="nucleotide sequence ID" value="NZ_LCUJ01000002.1"/>
</dbReference>
<dbReference type="InterPro" id="IPR011034">
    <property type="entry name" value="Formyl_transferase-like_C_sf"/>
</dbReference>
<keyword evidence="4 5" id="KW-0648">Protein biosynthesis</keyword>
<dbReference type="Gene3D" id="3.40.50.12230">
    <property type="match status" value="1"/>
</dbReference>
<dbReference type="PATRIC" id="fig|544718.43.peg.396"/>
<comment type="catalytic activity">
    <reaction evidence="5">
        <text>L-methionyl-tRNA(fMet) + (6R)-10-formyltetrahydrofolate = N-formyl-L-methionyl-tRNA(fMet) + (6S)-5,6,7,8-tetrahydrofolate + H(+)</text>
        <dbReference type="Rhea" id="RHEA:24380"/>
        <dbReference type="Rhea" id="RHEA-COMP:9952"/>
        <dbReference type="Rhea" id="RHEA-COMP:9953"/>
        <dbReference type="ChEBI" id="CHEBI:15378"/>
        <dbReference type="ChEBI" id="CHEBI:57453"/>
        <dbReference type="ChEBI" id="CHEBI:78530"/>
        <dbReference type="ChEBI" id="CHEBI:78844"/>
        <dbReference type="ChEBI" id="CHEBI:195366"/>
        <dbReference type="EC" id="2.1.2.9"/>
    </reaction>
</comment>
<accession>A0A1C0B7Q1</accession>
<evidence type="ECO:0000313" key="9">
    <source>
        <dbReference type="Proteomes" id="UP000093281"/>
    </source>
</evidence>
<evidence type="ECO:0000256" key="4">
    <source>
        <dbReference type="ARBA" id="ARBA00022917"/>
    </source>
</evidence>
<dbReference type="CDD" id="cd08704">
    <property type="entry name" value="Met_tRNA_FMT_C"/>
    <property type="match status" value="1"/>
</dbReference>
<protein>
    <recommendedName>
        <fullName evidence="2 5">Methionyl-tRNA formyltransferase</fullName>
        <ecNumber evidence="2 5">2.1.2.9</ecNumber>
    </recommendedName>
</protein>
<dbReference type="Pfam" id="PF02911">
    <property type="entry name" value="Formyl_trans_C"/>
    <property type="match status" value="1"/>
</dbReference>
<comment type="similarity">
    <text evidence="1 5">Belongs to the Fmt family.</text>
</comment>
<dbReference type="InterPro" id="IPR044135">
    <property type="entry name" value="Met-tRNA-FMT_C"/>
</dbReference>
<comment type="caution">
    <text evidence="8">The sequence shown here is derived from an EMBL/GenBank/DDBJ whole genome shotgun (WGS) entry which is preliminary data.</text>
</comment>
<dbReference type="InterPro" id="IPR005794">
    <property type="entry name" value="Fmt"/>
</dbReference>
<dbReference type="NCBIfam" id="TIGR00460">
    <property type="entry name" value="fmt"/>
    <property type="match status" value="1"/>
</dbReference>
<reference evidence="9" key="1">
    <citation type="submission" date="2015-05" db="EMBL/GenBank/DDBJ databases">
        <authorList>
            <person name="Rovetto F."/>
            <person name="Cocolin L."/>
            <person name="Illeghems K."/>
            <person name="Van Nieuwerburgh F."/>
            <person name="Houf K."/>
        </authorList>
    </citation>
    <scope>NUCLEOTIDE SEQUENCE [LARGE SCALE GENOMIC DNA]</scope>
    <source>
        <strain evidence="9">DU22</strain>
    </source>
</reference>
<dbReference type="HAMAP" id="MF_00182">
    <property type="entry name" value="Formyl_trans"/>
    <property type="match status" value="1"/>
</dbReference>
<comment type="function">
    <text evidence="5">Attaches a formyl group to the free amino group of methionyl-tRNA(fMet). The formyl group appears to play a dual role in the initiator identity of N-formylmethionyl-tRNA by promoting its recognition by IF2 and preventing the misappropriation of this tRNA by the elongation apparatus.</text>
</comment>
<dbReference type="STRING" id="544718.AAX25_00405"/>
<dbReference type="InterPro" id="IPR041711">
    <property type="entry name" value="Met-tRNA-FMT_N"/>
</dbReference>
<dbReference type="GO" id="GO:0004479">
    <property type="term" value="F:methionyl-tRNA formyltransferase activity"/>
    <property type="evidence" value="ECO:0007669"/>
    <property type="project" value="UniProtKB-UniRule"/>
</dbReference>
<dbReference type="EMBL" id="LCUJ01000002">
    <property type="protein sequence ID" value="OCL99626.1"/>
    <property type="molecule type" value="Genomic_DNA"/>
</dbReference>
<dbReference type="SUPFAM" id="SSF53328">
    <property type="entry name" value="Formyltransferase"/>
    <property type="match status" value="1"/>
</dbReference>
<organism evidence="8 9">
    <name type="scientific">Aliarcobacter thereius</name>
    <dbReference type="NCBI Taxonomy" id="544718"/>
    <lineage>
        <taxon>Bacteria</taxon>
        <taxon>Pseudomonadati</taxon>
        <taxon>Campylobacterota</taxon>
        <taxon>Epsilonproteobacteria</taxon>
        <taxon>Campylobacterales</taxon>
        <taxon>Arcobacteraceae</taxon>
        <taxon>Aliarcobacter</taxon>
    </lineage>
</organism>
<dbReference type="EC" id="2.1.2.9" evidence="2 5"/>
<dbReference type="SUPFAM" id="SSF50486">
    <property type="entry name" value="FMT C-terminal domain-like"/>
    <property type="match status" value="1"/>
</dbReference>
<name>A0A1C0B7Q1_9BACT</name>
<evidence type="ECO:0000256" key="3">
    <source>
        <dbReference type="ARBA" id="ARBA00022679"/>
    </source>
</evidence>
<dbReference type="PANTHER" id="PTHR11138">
    <property type="entry name" value="METHIONYL-TRNA FORMYLTRANSFERASE"/>
    <property type="match status" value="1"/>
</dbReference>
<dbReference type="Proteomes" id="UP000093281">
    <property type="component" value="Unassembled WGS sequence"/>
</dbReference>
<evidence type="ECO:0000259" key="6">
    <source>
        <dbReference type="Pfam" id="PF00551"/>
    </source>
</evidence>
<dbReference type="Pfam" id="PF00551">
    <property type="entry name" value="Formyl_trans_N"/>
    <property type="match status" value="1"/>
</dbReference>
<evidence type="ECO:0000256" key="2">
    <source>
        <dbReference type="ARBA" id="ARBA00012261"/>
    </source>
</evidence>